<feature type="compositionally biased region" description="Basic and acidic residues" evidence="2">
    <location>
        <begin position="282"/>
        <end position="295"/>
    </location>
</feature>
<dbReference type="KEGG" id="loi:92357794"/>
<evidence type="ECO:0000313" key="4">
    <source>
        <dbReference type="EMBL" id="KAG5479226.1"/>
    </source>
</evidence>
<protein>
    <recommendedName>
        <fullName evidence="3">C3H1-type domain-containing protein</fullName>
    </recommendedName>
</protein>
<feature type="zinc finger region" description="C3H1-type" evidence="1">
    <location>
        <begin position="753"/>
        <end position="780"/>
    </location>
</feature>
<gene>
    <name evidence="4" type="ORF">LSCM4_01815</name>
</gene>
<dbReference type="GO" id="GO:0008270">
    <property type="term" value="F:zinc ion binding"/>
    <property type="evidence" value="ECO:0007669"/>
    <property type="project" value="UniProtKB-KW"/>
</dbReference>
<feature type="region of interest" description="Disordered" evidence="2">
    <location>
        <begin position="941"/>
        <end position="963"/>
    </location>
</feature>
<evidence type="ECO:0000256" key="2">
    <source>
        <dbReference type="SAM" id="MobiDB-lite"/>
    </source>
</evidence>
<feature type="compositionally biased region" description="Polar residues" evidence="2">
    <location>
        <begin position="943"/>
        <end position="963"/>
    </location>
</feature>
<keyword evidence="1" id="KW-0863">Zinc-finger</keyword>
<feature type="region of interest" description="Disordered" evidence="2">
    <location>
        <begin position="146"/>
        <end position="172"/>
    </location>
</feature>
<feature type="region of interest" description="Disordered" evidence="2">
    <location>
        <begin position="435"/>
        <end position="472"/>
    </location>
</feature>
<feature type="region of interest" description="Disordered" evidence="2">
    <location>
        <begin position="263"/>
        <end position="323"/>
    </location>
</feature>
<evidence type="ECO:0000259" key="3">
    <source>
        <dbReference type="PROSITE" id="PS50103"/>
    </source>
</evidence>
<organism evidence="4 5">
    <name type="scientific">Leishmania orientalis</name>
    <dbReference type="NCBI Taxonomy" id="2249476"/>
    <lineage>
        <taxon>Eukaryota</taxon>
        <taxon>Discoba</taxon>
        <taxon>Euglenozoa</taxon>
        <taxon>Kinetoplastea</taxon>
        <taxon>Metakinetoplastina</taxon>
        <taxon>Trypanosomatida</taxon>
        <taxon>Trypanosomatidae</taxon>
        <taxon>Leishmaniinae</taxon>
        <taxon>Leishmania</taxon>
    </lineage>
</organism>
<dbReference type="InterPro" id="IPR000571">
    <property type="entry name" value="Znf_CCCH"/>
</dbReference>
<comment type="caution">
    <text evidence="4">The sequence shown here is derived from an EMBL/GenBank/DDBJ whole genome shotgun (WGS) entry which is preliminary data.</text>
</comment>
<keyword evidence="5" id="KW-1185">Reference proteome</keyword>
<feature type="domain" description="C3H1-type" evidence="3">
    <location>
        <begin position="753"/>
        <end position="780"/>
    </location>
</feature>
<feature type="compositionally biased region" description="Basic and acidic residues" evidence="2">
    <location>
        <begin position="8"/>
        <end position="20"/>
    </location>
</feature>
<reference evidence="4 5" key="1">
    <citation type="submission" date="2021-02" db="EMBL/GenBank/DDBJ databases">
        <title>Leishmania (Mundinia) orientalis Genome sequencing and assembly.</title>
        <authorList>
            <person name="Almutairi H."/>
            <person name="Gatherer D."/>
        </authorList>
    </citation>
    <scope>NUCLEOTIDE SEQUENCE [LARGE SCALE GENOMIC DNA]</scope>
    <source>
        <strain evidence="4">LSCM4</strain>
    </source>
</reference>
<feature type="region of interest" description="Disordered" evidence="2">
    <location>
        <begin position="1"/>
        <end position="65"/>
    </location>
</feature>
<evidence type="ECO:0000313" key="5">
    <source>
        <dbReference type="Proteomes" id="UP000674143"/>
    </source>
</evidence>
<name>A0A836KLY1_9TRYP</name>
<feature type="compositionally biased region" description="Polar residues" evidence="2">
    <location>
        <begin position="504"/>
        <end position="515"/>
    </location>
</feature>
<keyword evidence="1" id="KW-0862">Zinc</keyword>
<feature type="zinc finger region" description="C3H1-type" evidence="1">
    <location>
        <begin position="655"/>
        <end position="682"/>
    </location>
</feature>
<dbReference type="Proteomes" id="UP000674143">
    <property type="component" value="Chromosome 22"/>
</dbReference>
<dbReference type="PROSITE" id="PS50103">
    <property type="entry name" value="ZF_C3H1"/>
    <property type="match status" value="2"/>
</dbReference>
<feature type="compositionally biased region" description="Polar residues" evidence="2">
    <location>
        <begin position="23"/>
        <end position="35"/>
    </location>
</feature>
<feature type="region of interest" description="Disordered" evidence="2">
    <location>
        <begin position="385"/>
        <end position="412"/>
    </location>
</feature>
<feature type="compositionally biased region" description="Polar residues" evidence="2">
    <location>
        <begin position="523"/>
        <end position="537"/>
    </location>
</feature>
<dbReference type="PANTHER" id="PTHR37035:SF2">
    <property type="entry name" value="C3H1-TYPE DOMAIN-CONTAINING PROTEIN"/>
    <property type="match status" value="1"/>
</dbReference>
<dbReference type="AlphaFoldDB" id="A0A836KLY1"/>
<dbReference type="PANTHER" id="PTHR37035">
    <property type="entry name" value="C3H1-TYPE DOMAIN-CONTAINING PROTEIN-RELATED"/>
    <property type="match status" value="1"/>
</dbReference>
<feature type="region of interest" description="Disordered" evidence="2">
    <location>
        <begin position="504"/>
        <end position="562"/>
    </location>
</feature>
<dbReference type="InterPro" id="IPR053125">
    <property type="entry name" value="RNA-bd_mRNA_stabilization_reg"/>
</dbReference>
<feature type="compositionally biased region" description="Low complexity" evidence="2">
    <location>
        <begin position="392"/>
        <end position="402"/>
    </location>
</feature>
<dbReference type="EMBL" id="JAFHLR010000022">
    <property type="protein sequence ID" value="KAG5479226.1"/>
    <property type="molecule type" value="Genomic_DNA"/>
</dbReference>
<keyword evidence="1" id="KW-0479">Metal-binding</keyword>
<proteinExistence type="predicted"/>
<sequence length="1093" mass="113311">MCWWNDFATHRNGGDADGRPRPRQQQTSDAVSPQEATDGGAAGDSVHRVSGTSSQHGDTASRINASGAGLSAGFTSHEETCGTMTNSSEVGSLWQAATSAGGVTMSDQFGLSAAFSAWNSPSRQQQQHPLKPHLHQLPLLSPAADAVDGLQSSSAKGGRRGTEANSGSSDAYGNDESVGVPFFATDFYRPSFVSGAEGVSASVATYSRRSNFSSTANTINNDNGSVVSGDIKAGKEGVVYDEADVGTISSLIAALQVRGNASPAEVDEVTNPGDSSYGQHEPPARDSRAPADADKNIGSTANPGTAKQQSQPQPQPQMGPNAVSLNLAPVFHDSNASTSVIACLNTTQGSIQHHSSSMYSGSTSGNILGCNTSCSSGFEVPLGETPSGTITSSSRRAGSGASLRYQGDETDPLQLTPSTVHSVLTSFQCVLGEHSSGLTQPNSIGDPCDTTGRGTGSHNGGSSSDDTPVKMDTPTMTGSCSSAMRGRANSVAAYKLNLDGTTRRSGLQDLRSNGSFPPAGASPDSSCSSDIPTSVPSAQGGLSLPPQVYTQERDASPDSSVDHFAQATSSVPSVLGLHQQMASSVTTERLGATHHHLRTASEVSLSTAAATYSGDNAQQQRADDSGCIAVVDPQRRKLRVPLSAVQATKALNGRLKTPSLCLLYQSGRCRQSENCYQVHVDPAMVERLRADVKNMPCCCFRHGDCNSHLMDRKVYEERSLRIAGRFSVPLTSVAYTSGLQRVLQDQQACAPVNPSVLCRLHGQPGGCRFAADCRFVHICCEILQHELAGIMANAVAASAASAAMTAAPQKQQQSRVGKGSPFSVDLANNGSISSSSETVHGGSNAATLSANNAVSSVMSAADFSPSQVSRAVTVSPTAALNALSMCVSPSSQQQRPSTPSAVTMQPPPCAGTLSAPCVGPHYTLTALLPLVSQAQSAAARPSPLQTSVHGSPPSVCQPNVRNLSTQSNGTYPSYAALTVAQTPSLSEAASPMNMGLPVAHSSSTIPVATAATAGCIGGALPSLVQRQFPRQTAPPQLHQPSSLVQPQPPQFLRLPQHYQPSTSQQFYVQQINPDGTISLVPVSVMQDFSGGVF</sequence>
<dbReference type="GeneID" id="92357794"/>
<dbReference type="RefSeq" id="XP_067063319.1">
    <property type="nucleotide sequence ID" value="XM_067203860.1"/>
</dbReference>
<feature type="compositionally biased region" description="Polar residues" evidence="2">
    <location>
        <begin position="50"/>
        <end position="64"/>
    </location>
</feature>
<feature type="compositionally biased region" description="Polar residues" evidence="2">
    <location>
        <begin position="297"/>
        <end position="307"/>
    </location>
</feature>
<feature type="domain" description="C3H1-type" evidence="3">
    <location>
        <begin position="655"/>
        <end position="682"/>
    </location>
</feature>
<accession>A0A836KLY1</accession>
<evidence type="ECO:0000256" key="1">
    <source>
        <dbReference type="PROSITE-ProRule" id="PRU00723"/>
    </source>
</evidence>